<reference evidence="1" key="1">
    <citation type="submission" date="2012-09" db="EMBL/GenBank/DDBJ databases">
        <authorList>
            <person name="Martin A.A."/>
        </authorList>
    </citation>
    <scope>NUCLEOTIDE SEQUENCE</scope>
</reference>
<dbReference type="WBParaSite" id="ACAC_0001137501-mRNA-1">
    <property type="protein sequence ID" value="ACAC_0001137501-mRNA-1"/>
    <property type="gene ID" value="ACAC_0001137501"/>
</dbReference>
<keyword evidence="1" id="KW-1185">Reference proteome</keyword>
<name>A0A0K0DJ34_ANGCA</name>
<sequence length="78" mass="8761">MLNGLRRSTVSYLILTNRLSSSNRSCSLLPVCLWIDKKTLNNDTWNEITVVEVAIIVMMANAVAVPSPPKTEQEERND</sequence>
<reference evidence="2" key="2">
    <citation type="submission" date="2017-02" db="UniProtKB">
        <authorList>
            <consortium name="WormBaseParasite"/>
        </authorList>
    </citation>
    <scope>IDENTIFICATION</scope>
</reference>
<evidence type="ECO:0000313" key="1">
    <source>
        <dbReference type="Proteomes" id="UP000035642"/>
    </source>
</evidence>
<accession>A0A0K0DJ34</accession>
<dbReference type="AlphaFoldDB" id="A0A0K0DJ34"/>
<organism evidence="1 2">
    <name type="scientific">Angiostrongylus cantonensis</name>
    <name type="common">Rat lungworm</name>
    <dbReference type="NCBI Taxonomy" id="6313"/>
    <lineage>
        <taxon>Eukaryota</taxon>
        <taxon>Metazoa</taxon>
        <taxon>Ecdysozoa</taxon>
        <taxon>Nematoda</taxon>
        <taxon>Chromadorea</taxon>
        <taxon>Rhabditida</taxon>
        <taxon>Rhabditina</taxon>
        <taxon>Rhabditomorpha</taxon>
        <taxon>Strongyloidea</taxon>
        <taxon>Metastrongylidae</taxon>
        <taxon>Angiostrongylus</taxon>
    </lineage>
</organism>
<protein>
    <submittedName>
        <fullName evidence="2">Secreted protein</fullName>
    </submittedName>
</protein>
<evidence type="ECO:0000313" key="2">
    <source>
        <dbReference type="WBParaSite" id="ACAC_0001137501-mRNA-1"/>
    </source>
</evidence>
<proteinExistence type="predicted"/>
<dbReference type="Proteomes" id="UP000035642">
    <property type="component" value="Unassembled WGS sequence"/>
</dbReference>